<organism evidence="9 10">
    <name type="scientific">Linum tenue</name>
    <dbReference type="NCBI Taxonomy" id="586396"/>
    <lineage>
        <taxon>Eukaryota</taxon>
        <taxon>Viridiplantae</taxon>
        <taxon>Streptophyta</taxon>
        <taxon>Embryophyta</taxon>
        <taxon>Tracheophyta</taxon>
        <taxon>Spermatophyta</taxon>
        <taxon>Magnoliopsida</taxon>
        <taxon>eudicotyledons</taxon>
        <taxon>Gunneridae</taxon>
        <taxon>Pentapetalae</taxon>
        <taxon>rosids</taxon>
        <taxon>fabids</taxon>
        <taxon>Malpighiales</taxon>
        <taxon>Linaceae</taxon>
        <taxon>Linum</taxon>
    </lineage>
</organism>
<evidence type="ECO:0000256" key="4">
    <source>
        <dbReference type="ARBA" id="ARBA00022729"/>
    </source>
</evidence>
<evidence type="ECO:0000313" key="9">
    <source>
        <dbReference type="EMBL" id="CAI0413753.1"/>
    </source>
</evidence>
<keyword evidence="2" id="KW-0052">Apoplast</keyword>
<dbReference type="SUPFAM" id="SSF101148">
    <property type="entry name" value="Plant invertase/pectin methylesterase inhibitor"/>
    <property type="match status" value="1"/>
</dbReference>
<evidence type="ECO:0000256" key="1">
    <source>
        <dbReference type="ARBA" id="ARBA00004271"/>
    </source>
</evidence>
<dbReference type="Gene3D" id="1.20.140.40">
    <property type="entry name" value="Invertase/pectin methylesterase inhibitor family protein"/>
    <property type="match status" value="1"/>
</dbReference>
<dbReference type="AlphaFoldDB" id="A0AAV0JUW5"/>
<dbReference type="NCBIfam" id="TIGR01614">
    <property type="entry name" value="PME_inhib"/>
    <property type="match status" value="1"/>
</dbReference>
<dbReference type="PANTHER" id="PTHR31080:SF207">
    <property type="entry name" value="PECTINESTERASE INHIBITOR 9"/>
    <property type="match status" value="1"/>
</dbReference>
<comment type="subcellular location">
    <subcellularLocation>
        <location evidence="1">Secreted</location>
        <location evidence="1">Extracellular space</location>
        <location evidence="1">Apoplast</location>
    </subcellularLocation>
</comment>
<keyword evidence="4 7" id="KW-0732">Signal</keyword>
<comment type="similarity">
    <text evidence="6">Belongs to the PMEI family.</text>
</comment>
<sequence length="213" mass="22939">MAKSHFILLLPSLILALSLSPSPHSTTSAAATSSSAFIDSSCAATRYPDLCRQSLSSYARTLQQNDHRRLALAALSVSLAKAKSVSSYVTQAAELASKNGNTNPSVVQAVKDCTRNMGNGVNRLDQSVKELTVLGGLEGDKFEWHMSNLQTWVSAALTDENMCVEGFADRTMDGPVKVGVRRRVVYVAKITSNALALVQRFAAKHARVGRHHP</sequence>
<evidence type="ECO:0000256" key="3">
    <source>
        <dbReference type="ARBA" id="ARBA00022525"/>
    </source>
</evidence>
<comment type="caution">
    <text evidence="9">The sequence shown here is derived from an EMBL/GenBank/DDBJ whole genome shotgun (WGS) entry which is preliminary data.</text>
</comment>
<feature type="domain" description="Pectinesterase inhibitor" evidence="8">
    <location>
        <begin position="33"/>
        <end position="197"/>
    </location>
</feature>
<evidence type="ECO:0000313" key="10">
    <source>
        <dbReference type="Proteomes" id="UP001154282"/>
    </source>
</evidence>
<evidence type="ECO:0000256" key="6">
    <source>
        <dbReference type="ARBA" id="ARBA00038471"/>
    </source>
</evidence>
<evidence type="ECO:0000256" key="2">
    <source>
        <dbReference type="ARBA" id="ARBA00022523"/>
    </source>
</evidence>
<keyword evidence="5" id="KW-1015">Disulfide bond</keyword>
<dbReference type="GO" id="GO:0048046">
    <property type="term" value="C:apoplast"/>
    <property type="evidence" value="ECO:0007669"/>
    <property type="project" value="UniProtKB-SubCell"/>
</dbReference>
<evidence type="ECO:0000259" key="8">
    <source>
        <dbReference type="SMART" id="SM00856"/>
    </source>
</evidence>
<gene>
    <name evidence="9" type="ORF">LITE_LOCUS16066</name>
</gene>
<dbReference type="InterPro" id="IPR051955">
    <property type="entry name" value="PME_Inhibitor"/>
</dbReference>
<evidence type="ECO:0000256" key="7">
    <source>
        <dbReference type="SAM" id="SignalP"/>
    </source>
</evidence>
<dbReference type="Proteomes" id="UP001154282">
    <property type="component" value="Unassembled WGS sequence"/>
</dbReference>
<keyword evidence="10" id="KW-1185">Reference proteome</keyword>
<dbReference type="EMBL" id="CAMGYJ010000005">
    <property type="protein sequence ID" value="CAI0413753.1"/>
    <property type="molecule type" value="Genomic_DNA"/>
</dbReference>
<dbReference type="InterPro" id="IPR035513">
    <property type="entry name" value="Invertase/methylesterase_inhib"/>
</dbReference>
<feature type="signal peptide" evidence="7">
    <location>
        <begin position="1"/>
        <end position="16"/>
    </location>
</feature>
<accession>A0AAV0JUW5</accession>
<dbReference type="PANTHER" id="PTHR31080">
    <property type="entry name" value="PECTINESTERASE INHIBITOR-LIKE"/>
    <property type="match status" value="1"/>
</dbReference>
<dbReference type="SMART" id="SM00856">
    <property type="entry name" value="PMEI"/>
    <property type="match status" value="1"/>
</dbReference>
<evidence type="ECO:0000256" key="5">
    <source>
        <dbReference type="ARBA" id="ARBA00023157"/>
    </source>
</evidence>
<keyword evidence="3" id="KW-0964">Secreted</keyword>
<dbReference type="CDD" id="cd15798">
    <property type="entry name" value="PMEI-like_3"/>
    <property type="match status" value="1"/>
</dbReference>
<dbReference type="FunFam" id="1.20.140.40:FF:000006">
    <property type="entry name" value="Pectinesterase inhibitor 3"/>
    <property type="match status" value="1"/>
</dbReference>
<dbReference type="InterPro" id="IPR006501">
    <property type="entry name" value="Pectinesterase_inhib_dom"/>
</dbReference>
<protein>
    <recommendedName>
        <fullName evidence="8">Pectinesterase inhibitor domain-containing protein</fullName>
    </recommendedName>
</protein>
<dbReference type="Pfam" id="PF04043">
    <property type="entry name" value="PMEI"/>
    <property type="match status" value="1"/>
</dbReference>
<dbReference type="GO" id="GO:0004857">
    <property type="term" value="F:enzyme inhibitor activity"/>
    <property type="evidence" value="ECO:0007669"/>
    <property type="project" value="InterPro"/>
</dbReference>
<reference evidence="9" key="1">
    <citation type="submission" date="2022-08" db="EMBL/GenBank/DDBJ databases">
        <authorList>
            <person name="Gutierrez-Valencia J."/>
        </authorList>
    </citation>
    <scope>NUCLEOTIDE SEQUENCE</scope>
</reference>
<proteinExistence type="inferred from homology"/>
<name>A0AAV0JUW5_9ROSI</name>
<feature type="chain" id="PRO_5043863582" description="Pectinesterase inhibitor domain-containing protein" evidence="7">
    <location>
        <begin position="17"/>
        <end position="213"/>
    </location>
</feature>